<evidence type="ECO:0000313" key="5">
    <source>
        <dbReference type="EMBL" id="KAK4291521.1"/>
    </source>
</evidence>
<organism evidence="5 6">
    <name type="scientific">Petrolisthes manimaculis</name>
    <dbReference type="NCBI Taxonomy" id="1843537"/>
    <lineage>
        <taxon>Eukaryota</taxon>
        <taxon>Metazoa</taxon>
        <taxon>Ecdysozoa</taxon>
        <taxon>Arthropoda</taxon>
        <taxon>Crustacea</taxon>
        <taxon>Multicrustacea</taxon>
        <taxon>Malacostraca</taxon>
        <taxon>Eumalacostraca</taxon>
        <taxon>Eucarida</taxon>
        <taxon>Decapoda</taxon>
        <taxon>Pleocyemata</taxon>
        <taxon>Anomura</taxon>
        <taxon>Galatheoidea</taxon>
        <taxon>Porcellanidae</taxon>
        <taxon>Petrolisthes</taxon>
    </lineage>
</organism>
<dbReference type="Pfam" id="PF20268">
    <property type="entry name" value="SBDS_C"/>
    <property type="match status" value="1"/>
</dbReference>
<protein>
    <submittedName>
        <fullName evidence="5">Uncharacterized protein</fullName>
    </submittedName>
</protein>
<dbReference type="GO" id="GO:0042254">
    <property type="term" value="P:ribosome biogenesis"/>
    <property type="evidence" value="ECO:0007669"/>
    <property type="project" value="InterPro"/>
</dbReference>
<comment type="similarity">
    <text evidence="1">Belongs to the SDO1/SBDS family.</text>
</comment>
<dbReference type="Proteomes" id="UP001292094">
    <property type="component" value="Unassembled WGS sequence"/>
</dbReference>
<evidence type="ECO:0000256" key="1">
    <source>
        <dbReference type="ARBA" id="ARBA00007433"/>
    </source>
</evidence>
<accession>A0AAE1NLA9</accession>
<dbReference type="InterPro" id="IPR037188">
    <property type="entry name" value="Sdo1/SBDS_central_sf"/>
</dbReference>
<proteinExistence type="inferred from homology"/>
<dbReference type="Gene3D" id="1.10.10.900">
    <property type="entry name" value="SBDS protein C-terminal domain, subdomain 1"/>
    <property type="match status" value="1"/>
</dbReference>
<gene>
    <name evidence="5" type="ORF">Pmani_035650</name>
</gene>
<evidence type="ECO:0000256" key="2">
    <source>
        <dbReference type="SAM" id="MobiDB-lite"/>
    </source>
</evidence>
<dbReference type="InterPro" id="IPR018978">
    <property type="entry name" value="SDO1/SBDS_central"/>
</dbReference>
<evidence type="ECO:0000259" key="3">
    <source>
        <dbReference type="Pfam" id="PF09377"/>
    </source>
</evidence>
<dbReference type="EMBL" id="JAWZYT010005128">
    <property type="protein sequence ID" value="KAK4291521.1"/>
    <property type="molecule type" value="Genomic_DNA"/>
</dbReference>
<dbReference type="SUPFAM" id="SSF109728">
    <property type="entry name" value="Hypothetical protein AF0491, middle domain"/>
    <property type="match status" value="1"/>
</dbReference>
<dbReference type="AlphaFoldDB" id="A0AAE1NLA9"/>
<dbReference type="InterPro" id="IPR039100">
    <property type="entry name" value="Sdo1/SBDS-like"/>
</dbReference>
<feature type="domain" description="Ribosome maturation protein SDO1/SBDS central" evidence="3">
    <location>
        <begin position="43"/>
        <end position="91"/>
    </location>
</feature>
<dbReference type="PANTHER" id="PTHR10927:SF1">
    <property type="entry name" value="RIBOSOME MATURATION PROTEIN SBDS"/>
    <property type="match status" value="1"/>
</dbReference>
<evidence type="ECO:0000259" key="4">
    <source>
        <dbReference type="Pfam" id="PF20268"/>
    </source>
</evidence>
<dbReference type="InterPro" id="IPR046928">
    <property type="entry name" value="SDO1/SBDS_C"/>
</dbReference>
<feature type="region of interest" description="Disordered" evidence="2">
    <location>
        <begin position="22"/>
        <end position="42"/>
    </location>
</feature>
<keyword evidence="6" id="KW-1185">Reference proteome</keyword>
<dbReference type="Pfam" id="PF09377">
    <property type="entry name" value="SBDS_domain_II"/>
    <property type="match status" value="1"/>
</dbReference>
<sequence>MTRRRFVSTSWRRENYSCQARNVMPTRKPQSRKLPPLSRTSVSTQTPYTVTMIERAMKDLLHFSFNPKRNNKRQALDVIKQLTEIMPIQRAQMKVCITIPGKEAKKLKEKLVHLITIESETFDPDLTLVGVIDQATSVPLRRLWWLQQEVEPRYRSSV</sequence>
<feature type="domain" description="Ribosome maturation protein SDO1/SBDS C-terminal" evidence="4">
    <location>
        <begin position="93"/>
        <end position="133"/>
    </location>
</feature>
<dbReference type="PANTHER" id="PTHR10927">
    <property type="entry name" value="RIBOSOME MATURATION PROTEIN SBDS"/>
    <property type="match status" value="1"/>
</dbReference>
<dbReference type="Gene3D" id="3.30.70.240">
    <property type="match status" value="1"/>
</dbReference>
<evidence type="ECO:0000313" key="6">
    <source>
        <dbReference type="Proteomes" id="UP001292094"/>
    </source>
</evidence>
<name>A0AAE1NLA9_9EUCA</name>
<reference evidence="5" key="1">
    <citation type="submission" date="2023-11" db="EMBL/GenBank/DDBJ databases">
        <title>Genome assemblies of two species of porcelain crab, Petrolisthes cinctipes and Petrolisthes manimaculis (Anomura: Porcellanidae).</title>
        <authorList>
            <person name="Angst P."/>
        </authorList>
    </citation>
    <scope>NUCLEOTIDE SEQUENCE</scope>
    <source>
        <strain evidence="5">PB745_02</strain>
        <tissue evidence="5">Gill</tissue>
    </source>
</reference>
<comment type="caution">
    <text evidence="5">The sequence shown here is derived from an EMBL/GenBank/DDBJ whole genome shotgun (WGS) entry which is preliminary data.</text>
</comment>